<keyword evidence="6" id="KW-0812">Transmembrane</keyword>
<dbReference type="Gene3D" id="3.30.1300.30">
    <property type="entry name" value="GSPII I/J protein-like"/>
    <property type="match status" value="1"/>
</dbReference>
<evidence type="ECO:0000256" key="2">
    <source>
        <dbReference type="ARBA" id="ARBA00008358"/>
    </source>
</evidence>
<evidence type="ECO:0000256" key="5">
    <source>
        <dbReference type="ARBA" id="ARBA00022519"/>
    </source>
</evidence>
<dbReference type="InterPro" id="IPR045584">
    <property type="entry name" value="Pilin-like"/>
</dbReference>
<dbReference type="Pfam" id="PF07963">
    <property type="entry name" value="N_methyl"/>
    <property type="match status" value="1"/>
</dbReference>
<dbReference type="Pfam" id="PF02501">
    <property type="entry name" value="T2SSI"/>
    <property type="match status" value="1"/>
</dbReference>
<dbReference type="NCBIfam" id="TIGR02532">
    <property type="entry name" value="IV_pilin_GFxxxE"/>
    <property type="match status" value="1"/>
</dbReference>
<evidence type="ECO:0000259" key="10">
    <source>
        <dbReference type="Pfam" id="PF02501"/>
    </source>
</evidence>
<comment type="PTM">
    <text evidence="9">Cleaved by prepilin peptidase.</text>
</comment>
<keyword evidence="4 9" id="KW-0488">Methylation</keyword>
<keyword evidence="8" id="KW-0472">Membrane</keyword>
<dbReference type="GO" id="GO:0015627">
    <property type="term" value="C:type II protein secretion system complex"/>
    <property type="evidence" value="ECO:0007669"/>
    <property type="project" value="UniProtKB-UniRule"/>
</dbReference>
<keyword evidence="5 9" id="KW-0997">Cell inner membrane</keyword>
<evidence type="ECO:0000256" key="4">
    <source>
        <dbReference type="ARBA" id="ARBA00022481"/>
    </source>
</evidence>
<keyword evidence="7" id="KW-1133">Transmembrane helix</keyword>
<dbReference type="GO" id="GO:0015628">
    <property type="term" value="P:protein secretion by the type II secretion system"/>
    <property type="evidence" value="ECO:0007669"/>
    <property type="project" value="UniProtKB-UniRule"/>
</dbReference>
<dbReference type="InterPro" id="IPR012902">
    <property type="entry name" value="N_methyl_site"/>
</dbReference>
<protein>
    <recommendedName>
        <fullName evidence="9">Type II secretion system protein I</fullName>
        <shortName evidence="9">T2SS minor pseudopilin I</shortName>
    </recommendedName>
</protein>
<comment type="similarity">
    <text evidence="2 9">Belongs to the GSP I family.</text>
</comment>
<dbReference type="NCBIfam" id="TIGR01707">
    <property type="entry name" value="gspI"/>
    <property type="match status" value="1"/>
</dbReference>
<dbReference type="InterPro" id="IPR010052">
    <property type="entry name" value="T2SS_protein-GspI"/>
</dbReference>
<accession>L7VXB1</accession>
<feature type="domain" description="Type II secretion system protein GspI C-terminal" evidence="10">
    <location>
        <begin position="57"/>
        <end position="119"/>
    </location>
</feature>
<dbReference type="PANTHER" id="PTHR38779">
    <property type="entry name" value="TYPE II SECRETION SYSTEM PROTEIN I-RELATED"/>
    <property type="match status" value="1"/>
</dbReference>
<comment type="subcellular location">
    <subcellularLocation>
        <location evidence="1 9">Cell inner membrane</location>
        <topology evidence="1 9">Single-pass membrane protein</topology>
    </subcellularLocation>
</comment>
<sequence length="141" mass="15306">MPPALLPKPTVPTQSVRRSDGFTLIETLVALAIVGVALAAGHQSIQALTRLSERQTDQVLAQLCADNALHALRLSRQLPGVGLSTTPCAQAQQQWVTELDIQPTPNPNFRRVDVRVRRAVDVGDTTPMPTLLHISTVIGRY</sequence>
<organism evidence="11">
    <name type="scientific">uncultured bacterium A1Q1_fos_500</name>
    <dbReference type="NCBI Taxonomy" id="1256579"/>
    <lineage>
        <taxon>Bacteria</taxon>
        <taxon>environmental samples</taxon>
    </lineage>
</organism>
<name>L7VXB1_9BACT</name>
<keyword evidence="3" id="KW-1003">Cell membrane</keyword>
<dbReference type="SUPFAM" id="SSF54523">
    <property type="entry name" value="Pili subunits"/>
    <property type="match status" value="1"/>
</dbReference>
<evidence type="ECO:0000256" key="7">
    <source>
        <dbReference type="ARBA" id="ARBA00022989"/>
    </source>
</evidence>
<evidence type="ECO:0000256" key="8">
    <source>
        <dbReference type="ARBA" id="ARBA00023136"/>
    </source>
</evidence>
<evidence type="ECO:0000256" key="3">
    <source>
        <dbReference type="ARBA" id="ARBA00022475"/>
    </source>
</evidence>
<evidence type="ECO:0000256" key="9">
    <source>
        <dbReference type="RuleBase" id="RU368030"/>
    </source>
</evidence>
<dbReference type="EMBL" id="JX649890">
    <property type="protein sequence ID" value="AGC72051.1"/>
    <property type="molecule type" value="Genomic_DNA"/>
</dbReference>
<evidence type="ECO:0000256" key="6">
    <source>
        <dbReference type="ARBA" id="ARBA00022692"/>
    </source>
</evidence>
<comment type="function">
    <text evidence="9">Component of the type II secretion system required for the energy-dependent secretion of extracellular factors such as proteases and toxins from the periplasm.</text>
</comment>
<evidence type="ECO:0000256" key="1">
    <source>
        <dbReference type="ARBA" id="ARBA00004377"/>
    </source>
</evidence>
<comment type="subunit">
    <text evidence="9">Type II secretion is composed of four main components: the outer membrane complex, the inner membrane complex, the cytoplasmic secretion ATPase and the periplasm-spanning pseudopilus.</text>
</comment>
<dbReference type="AlphaFoldDB" id="L7VXB1"/>
<dbReference type="InterPro" id="IPR003413">
    <property type="entry name" value="T2SS_GspI_C"/>
</dbReference>
<evidence type="ECO:0000313" key="11">
    <source>
        <dbReference type="EMBL" id="AGC72051.1"/>
    </source>
</evidence>
<dbReference type="PANTHER" id="PTHR38779:SF2">
    <property type="entry name" value="TYPE II SECRETION SYSTEM PROTEIN I-RELATED"/>
    <property type="match status" value="1"/>
</dbReference>
<reference evidence="11" key="1">
    <citation type="submission" date="2012-09" db="EMBL/GenBank/DDBJ databases">
        <title>Metagenomic Characterization of a Microbial Community in Wastewater Detects High Levels of Antibiotic Resistance.</title>
        <authorList>
            <person name="Abrams M."/>
            <person name="Caldwell A."/>
            <person name="Vandaei E."/>
            <person name="Lee W."/>
            <person name="Perrott J."/>
            <person name="Khan S.Y."/>
            <person name="Ta J."/>
            <person name="Romero D."/>
            <person name="Nguyen V."/>
            <person name="Pourmand N."/>
            <person name="Ouverney C.C."/>
        </authorList>
    </citation>
    <scope>NUCLEOTIDE SEQUENCE</scope>
</reference>
<proteinExistence type="inferred from homology"/>
<dbReference type="GO" id="GO:0005886">
    <property type="term" value="C:plasma membrane"/>
    <property type="evidence" value="ECO:0007669"/>
    <property type="project" value="UniProtKB-SubCell"/>
</dbReference>